<dbReference type="Proteomes" id="UP000694930">
    <property type="component" value="Chromosome 3"/>
</dbReference>
<feature type="compositionally biased region" description="Polar residues" evidence="1">
    <location>
        <begin position="109"/>
        <end position="122"/>
    </location>
</feature>
<accession>A0ABM1GBS1</accession>
<gene>
    <name evidence="4" type="primary">LOC107013421</name>
</gene>
<evidence type="ECO:0000256" key="1">
    <source>
        <dbReference type="SAM" id="MobiDB-lite"/>
    </source>
</evidence>
<evidence type="ECO:0000313" key="3">
    <source>
        <dbReference type="Proteomes" id="UP000694930"/>
    </source>
</evidence>
<protein>
    <submittedName>
        <fullName evidence="4">Uncharacterized protein LOC107013421</fullName>
    </submittedName>
</protein>
<keyword evidence="3" id="KW-1185">Reference proteome</keyword>
<dbReference type="GeneID" id="107013421"/>
<name>A0ABM1GBS1_SOLPN</name>
<feature type="domain" description="Retrotransposon gag" evidence="2">
    <location>
        <begin position="13"/>
        <end position="73"/>
    </location>
</feature>
<evidence type="ECO:0000313" key="4">
    <source>
        <dbReference type="RefSeq" id="XP_015068818.1"/>
    </source>
</evidence>
<sequence>MGANEKEKAQLDTYQLKDVAQVWYKMLVDGRAIGEVPITWNILKTAFLERFFPRDQREAKVEDFINLCQGANSKEHDNMDLGRLMVHAQQVEESRRRKRGREGKNPRPSNQHGSSTGRSSFRVQDRPKFKKGHQHSSNPNPSGNTNAKGGKSGLNKGNDRNAQRDRKSCGKCGCLNGGEFFVGTNAFYGCDKSGHIIWDCQHVKNQTKVVTQPWSNPTAAAEPPKRKVLCFGM</sequence>
<evidence type="ECO:0000259" key="2">
    <source>
        <dbReference type="Pfam" id="PF03732"/>
    </source>
</evidence>
<feature type="region of interest" description="Disordered" evidence="1">
    <location>
        <begin position="89"/>
        <end position="167"/>
    </location>
</feature>
<feature type="compositionally biased region" description="Basic and acidic residues" evidence="1">
    <location>
        <begin position="157"/>
        <end position="167"/>
    </location>
</feature>
<dbReference type="InterPro" id="IPR005162">
    <property type="entry name" value="Retrotrans_gag_dom"/>
</dbReference>
<feature type="compositionally biased region" description="Polar residues" evidence="1">
    <location>
        <begin position="135"/>
        <end position="147"/>
    </location>
</feature>
<dbReference type="Pfam" id="PF03732">
    <property type="entry name" value="Retrotrans_gag"/>
    <property type="match status" value="1"/>
</dbReference>
<reference evidence="4" key="2">
    <citation type="submission" date="2025-08" db="UniProtKB">
        <authorList>
            <consortium name="RefSeq"/>
        </authorList>
    </citation>
    <scope>IDENTIFICATION</scope>
</reference>
<proteinExistence type="predicted"/>
<reference evidence="3" key="1">
    <citation type="journal article" date="2014" name="Nat. Genet.">
        <title>The genome of the stress-tolerant wild tomato species Solanum pennellii.</title>
        <authorList>
            <person name="Bolger A."/>
            <person name="Scossa F."/>
            <person name="Bolger M.E."/>
            <person name="Lanz C."/>
            <person name="Maumus F."/>
            <person name="Tohge T."/>
            <person name="Quesneville H."/>
            <person name="Alseekh S."/>
            <person name="Sorensen I."/>
            <person name="Lichtenstein G."/>
            <person name="Fich E.A."/>
            <person name="Conte M."/>
            <person name="Keller H."/>
            <person name="Schneeberger K."/>
            <person name="Schwacke R."/>
            <person name="Ofner I."/>
            <person name="Vrebalov J."/>
            <person name="Xu Y."/>
            <person name="Osorio S."/>
            <person name="Aflitos S.A."/>
            <person name="Schijlen E."/>
            <person name="Jimenez-Gomez J.M."/>
            <person name="Ryngajllo M."/>
            <person name="Kimura S."/>
            <person name="Kumar R."/>
            <person name="Koenig D."/>
            <person name="Headland L.R."/>
            <person name="Maloof J.N."/>
            <person name="Sinha N."/>
            <person name="van Ham R.C."/>
            <person name="Lankhorst R.K."/>
            <person name="Mao L."/>
            <person name="Vogel A."/>
            <person name="Arsova B."/>
            <person name="Panstruga R."/>
            <person name="Fei Z."/>
            <person name="Rose J.K."/>
            <person name="Zamir D."/>
            <person name="Carrari F."/>
            <person name="Giovannoni J.J."/>
            <person name="Weigel D."/>
            <person name="Usadel B."/>
            <person name="Fernie A.R."/>
        </authorList>
    </citation>
    <scope>NUCLEOTIDE SEQUENCE [LARGE SCALE GENOMIC DNA]</scope>
    <source>
        <strain evidence="3">cv. LA0716</strain>
    </source>
</reference>
<dbReference type="RefSeq" id="XP_015068818.1">
    <property type="nucleotide sequence ID" value="XM_015213332.1"/>
</dbReference>
<organism evidence="3 4">
    <name type="scientific">Solanum pennellii</name>
    <name type="common">Tomato</name>
    <name type="synonym">Lycopersicon pennellii</name>
    <dbReference type="NCBI Taxonomy" id="28526"/>
    <lineage>
        <taxon>Eukaryota</taxon>
        <taxon>Viridiplantae</taxon>
        <taxon>Streptophyta</taxon>
        <taxon>Embryophyta</taxon>
        <taxon>Tracheophyta</taxon>
        <taxon>Spermatophyta</taxon>
        <taxon>Magnoliopsida</taxon>
        <taxon>eudicotyledons</taxon>
        <taxon>Gunneridae</taxon>
        <taxon>Pentapetalae</taxon>
        <taxon>asterids</taxon>
        <taxon>lamiids</taxon>
        <taxon>Solanales</taxon>
        <taxon>Solanaceae</taxon>
        <taxon>Solanoideae</taxon>
        <taxon>Solaneae</taxon>
        <taxon>Solanum</taxon>
        <taxon>Solanum subgen. Lycopersicon</taxon>
    </lineage>
</organism>